<dbReference type="SUPFAM" id="SSF56496">
    <property type="entry name" value="Fibrinogen C-terminal domain-like"/>
    <property type="match status" value="1"/>
</dbReference>
<evidence type="ECO:0000259" key="6">
    <source>
        <dbReference type="PROSITE" id="PS50026"/>
    </source>
</evidence>
<keyword evidence="4" id="KW-1015">Disulfide bond</keyword>
<dbReference type="PROSITE" id="PS01186">
    <property type="entry name" value="EGF_2"/>
    <property type="match status" value="1"/>
</dbReference>
<dbReference type="InterPro" id="IPR016186">
    <property type="entry name" value="C-type_lectin-like/link_sf"/>
</dbReference>
<evidence type="ECO:0000256" key="2">
    <source>
        <dbReference type="ARBA" id="ARBA00022729"/>
    </source>
</evidence>
<dbReference type="Proteomes" id="UP001159428">
    <property type="component" value="Unassembled WGS sequence"/>
</dbReference>
<feature type="domain" description="Kazal-like" evidence="9">
    <location>
        <begin position="25"/>
        <end position="80"/>
    </location>
</feature>
<evidence type="ECO:0000256" key="3">
    <source>
        <dbReference type="ARBA" id="ARBA00022737"/>
    </source>
</evidence>
<evidence type="ECO:0000256" key="5">
    <source>
        <dbReference type="PROSITE-ProRule" id="PRU00076"/>
    </source>
</evidence>
<evidence type="ECO:0000259" key="8">
    <source>
        <dbReference type="PROSITE" id="PS51406"/>
    </source>
</evidence>
<dbReference type="InterPro" id="IPR000742">
    <property type="entry name" value="EGF"/>
</dbReference>
<dbReference type="InterPro" id="IPR001304">
    <property type="entry name" value="C-type_lectin-like"/>
</dbReference>
<dbReference type="Gene3D" id="3.10.100.10">
    <property type="entry name" value="Mannose-Binding Protein A, subunit A"/>
    <property type="match status" value="1"/>
</dbReference>
<evidence type="ECO:0000259" key="7">
    <source>
        <dbReference type="PROSITE" id="PS50041"/>
    </source>
</evidence>
<dbReference type="Gene3D" id="2.60.120.1000">
    <property type="match status" value="1"/>
</dbReference>
<dbReference type="PROSITE" id="PS50041">
    <property type="entry name" value="C_TYPE_LECTIN_2"/>
    <property type="match status" value="1"/>
</dbReference>
<dbReference type="InterPro" id="IPR050111">
    <property type="entry name" value="C-type_lectin/snaclec_domain"/>
</dbReference>
<evidence type="ECO:0000313" key="11">
    <source>
        <dbReference type="Proteomes" id="UP001159428"/>
    </source>
</evidence>
<dbReference type="CDD" id="cd00104">
    <property type="entry name" value="KAZAL_FS"/>
    <property type="match status" value="1"/>
</dbReference>
<dbReference type="PROSITE" id="PS50026">
    <property type="entry name" value="EGF_3"/>
    <property type="match status" value="1"/>
</dbReference>
<comment type="caution">
    <text evidence="5">Lacks conserved residue(s) required for the propagation of feature annotation.</text>
</comment>
<comment type="caution">
    <text evidence="10">The sequence shown here is derived from an EMBL/GenBank/DDBJ whole genome shotgun (WGS) entry which is preliminary data.</text>
</comment>
<name>A0AAU9XR86_9CNID</name>
<dbReference type="InterPro" id="IPR001881">
    <property type="entry name" value="EGF-like_Ca-bd_dom"/>
</dbReference>
<dbReference type="SUPFAM" id="SSF56436">
    <property type="entry name" value="C-type lectin-like"/>
    <property type="match status" value="1"/>
</dbReference>
<dbReference type="PANTHER" id="PTHR22803">
    <property type="entry name" value="MANNOSE, PHOSPHOLIPASE, LECTIN RECEPTOR RELATED"/>
    <property type="match status" value="1"/>
</dbReference>
<dbReference type="GO" id="GO:0005509">
    <property type="term" value="F:calcium ion binding"/>
    <property type="evidence" value="ECO:0007669"/>
    <property type="project" value="InterPro"/>
</dbReference>
<dbReference type="Pfam" id="PF00059">
    <property type="entry name" value="Lectin_C"/>
    <property type="match status" value="1"/>
</dbReference>
<evidence type="ECO:0000313" key="10">
    <source>
        <dbReference type="EMBL" id="CAH3154168.1"/>
    </source>
</evidence>
<dbReference type="InterPro" id="IPR002350">
    <property type="entry name" value="Kazal_dom"/>
</dbReference>
<dbReference type="PROSITE" id="PS51465">
    <property type="entry name" value="KAZAL_2"/>
    <property type="match status" value="1"/>
</dbReference>
<feature type="domain" description="Fibrinogen C-terminal" evidence="8">
    <location>
        <begin position="194"/>
        <end position="265"/>
    </location>
</feature>
<sequence length="387" mass="43810">MNKTGFRACVKELCEIRYDPVSVSYVVPTACCECFKDYPSYQDPVCTANGTTYDNKCWHELNYCKGLENNLMYHTGSCEDLRSSHRHNGEKTWLGLNDKSVEGNFTWADRGEGNFTAWAKNQPYNYKEEDCVQAFGVKHNYEWNDMQCSDCHQFTCKKDLNECERNIYGCRHAATCAIELGAYSCKCNHGYFGEGLKCYFKSCSAIRQQTSVSGTYVIDPDGAEGLAPFTVYCDMSDKNGVGVTAISHDTERRTRVKGTNNYVRDIHYTGASLSQLASLTKISSNCEQFIQYECHNSFMTGIGWWVSRDLHSDELLGRSITCGMTNSCADSQLLCNCDKNDNVWREDSGILTDKNNLPVRQMRFSDTTSVNEEEYHTLGKLKCYGIA</sequence>
<protein>
    <submittedName>
        <fullName evidence="10">Uncharacterized protein</fullName>
    </submittedName>
</protein>
<proteinExistence type="predicted"/>
<dbReference type="InterPro" id="IPR036058">
    <property type="entry name" value="Kazal_dom_sf"/>
</dbReference>
<evidence type="ECO:0000256" key="4">
    <source>
        <dbReference type="ARBA" id="ARBA00023157"/>
    </source>
</evidence>
<evidence type="ECO:0000259" key="9">
    <source>
        <dbReference type="PROSITE" id="PS51465"/>
    </source>
</evidence>
<dbReference type="NCBIfam" id="NF040941">
    <property type="entry name" value="GGGWT_bact"/>
    <property type="match status" value="1"/>
</dbReference>
<dbReference type="PROSITE" id="PS51406">
    <property type="entry name" value="FIBRINOGEN_C_2"/>
    <property type="match status" value="1"/>
</dbReference>
<organism evidence="10 11">
    <name type="scientific">Pocillopora meandrina</name>
    <dbReference type="NCBI Taxonomy" id="46732"/>
    <lineage>
        <taxon>Eukaryota</taxon>
        <taxon>Metazoa</taxon>
        <taxon>Cnidaria</taxon>
        <taxon>Anthozoa</taxon>
        <taxon>Hexacorallia</taxon>
        <taxon>Scleractinia</taxon>
        <taxon>Astrocoeniina</taxon>
        <taxon>Pocilloporidae</taxon>
        <taxon>Pocillopora</taxon>
    </lineage>
</organism>
<dbReference type="EMBL" id="CALNXJ010000055">
    <property type="protein sequence ID" value="CAH3154168.1"/>
    <property type="molecule type" value="Genomic_DNA"/>
</dbReference>
<dbReference type="InterPro" id="IPR002181">
    <property type="entry name" value="Fibrinogen_a/b/g_C_dom"/>
</dbReference>
<keyword evidence="2" id="KW-0732">Signal</keyword>
<dbReference type="FunFam" id="2.10.25.10:FF:000038">
    <property type="entry name" value="Fibrillin 2"/>
    <property type="match status" value="1"/>
</dbReference>
<keyword evidence="11" id="KW-1185">Reference proteome</keyword>
<keyword evidence="1 5" id="KW-0245">EGF-like domain</keyword>
<dbReference type="Pfam" id="PF12947">
    <property type="entry name" value="EGF_3"/>
    <property type="match status" value="1"/>
</dbReference>
<dbReference type="Gene3D" id="2.10.25.10">
    <property type="entry name" value="Laminin"/>
    <property type="match status" value="1"/>
</dbReference>
<feature type="domain" description="EGF-like" evidence="6">
    <location>
        <begin position="159"/>
        <end position="199"/>
    </location>
</feature>
<dbReference type="PROSITE" id="PS00615">
    <property type="entry name" value="C_TYPE_LECTIN_1"/>
    <property type="match status" value="1"/>
</dbReference>
<keyword evidence="3" id="KW-0677">Repeat</keyword>
<reference evidence="10 11" key="1">
    <citation type="submission" date="2022-05" db="EMBL/GenBank/DDBJ databases">
        <authorList>
            <consortium name="Genoscope - CEA"/>
            <person name="William W."/>
        </authorList>
    </citation>
    <scope>NUCLEOTIDE SEQUENCE [LARGE SCALE GENOMIC DNA]</scope>
</reference>
<dbReference type="AlphaFoldDB" id="A0AAU9XR86"/>
<gene>
    <name evidence="10" type="ORF">PMEA_00027428</name>
</gene>
<dbReference type="InterPro" id="IPR024731">
    <property type="entry name" value="NELL2-like_EGF"/>
</dbReference>
<evidence type="ECO:0000256" key="1">
    <source>
        <dbReference type="ARBA" id="ARBA00022536"/>
    </source>
</evidence>
<dbReference type="InterPro" id="IPR016187">
    <property type="entry name" value="CTDL_fold"/>
</dbReference>
<dbReference type="SUPFAM" id="SSF57196">
    <property type="entry name" value="EGF/Laminin"/>
    <property type="match status" value="1"/>
</dbReference>
<dbReference type="SUPFAM" id="SSF100895">
    <property type="entry name" value="Kazal-type serine protease inhibitors"/>
    <property type="match status" value="1"/>
</dbReference>
<accession>A0AAU9XR86</accession>
<dbReference type="SMART" id="SM00179">
    <property type="entry name" value="EGF_CA"/>
    <property type="match status" value="1"/>
</dbReference>
<dbReference type="InterPro" id="IPR018378">
    <property type="entry name" value="C-type_lectin_CS"/>
</dbReference>
<feature type="domain" description="C-type lectin" evidence="7">
    <location>
        <begin position="93"/>
        <end position="157"/>
    </location>
</feature>
<dbReference type="InterPro" id="IPR036056">
    <property type="entry name" value="Fibrinogen-like_C"/>
</dbReference>